<gene>
    <name evidence="2" type="ORF">H8L47_23980</name>
</gene>
<keyword evidence="1" id="KW-0472">Membrane</keyword>
<organism evidence="2 3">
    <name type="scientific">Undibacterium umbellatum</name>
    <dbReference type="NCBI Taxonomy" id="2762300"/>
    <lineage>
        <taxon>Bacteria</taxon>
        <taxon>Pseudomonadati</taxon>
        <taxon>Pseudomonadota</taxon>
        <taxon>Betaproteobacteria</taxon>
        <taxon>Burkholderiales</taxon>
        <taxon>Oxalobacteraceae</taxon>
        <taxon>Undibacterium</taxon>
    </lineage>
</organism>
<evidence type="ECO:0000256" key="1">
    <source>
        <dbReference type="SAM" id="Phobius"/>
    </source>
</evidence>
<keyword evidence="1" id="KW-0812">Transmembrane</keyword>
<evidence type="ECO:0000313" key="3">
    <source>
        <dbReference type="Proteomes" id="UP000646911"/>
    </source>
</evidence>
<comment type="caution">
    <text evidence="2">The sequence shown here is derived from an EMBL/GenBank/DDBJ whole genome shotgun (WGS) entry which is preliminary data.</text>
</comment>
<feature type="transmembrane region" description="Helical" evidence="1">
    <location>
        <begin position="21"/>
        <end position="41"/>
    </location>
</feature>
<name>A0ABR6ZFX8_9BURK</name>
<feature type="transmembrane region" description="Helical" evidence="1">
    <location>
        <begin position="105"/>
        <end position="124"/>
    </location>
</feature>
<dbReference type="RefSeq" id="WP_186956183.1">
    <property type="nucleotide sequence ID" value="NZ_JACOFX010000018.1"/>
</dbReference>
<keyword evidence="1" id="KW-1133">Transmembrane helix</keyword>
<accession>A0ABR6ZFX8</accession>
<sequence>MKQSKALDDLELIVRYDRHRNWMGVVYCVFFCICAVWALGFEESTAAQFIRRHFLSMFLVLMFAGFASMGAMRRAARIPFSSPARKAVREDELFKASAMRASQNGLIVAILLQPVLAVTVHLWPMSSDHIFMAIMTAALSLLAVCISLLYLDR</sequence>
<dbReference type="EMBL" id="JACOFX010000018">
    <property type="protein sequence ID" value="MBC3910632.1"/>
    <property type="molecule type" value="Genomic_DNA"/>
</dbReference>
<proteinExistence type="predicted"/>
<feature type="transmembrane region" description="Helical" evidence="1">
    <location>
        <begin position="130"/>
        <end position="151"/>
    </location>
</feature>
<keyword evidence="3" id="KW-1185">Reference proteome</keyword>
<dbReference type="Proteomes" id="UP000646911">
    <property type="component" value="Unassembled WGS sequence"/>
</dbReference>
<protein>
    <submittedName>
        <fullName evidence="2">Uncharacterized protein</fullName>
    </submittedName>
</protein>
<reference evidence="2 3" key="1">
    <citation type="submission" date="2020-08" db="EMBL/GenBank/DDBJ databases">
        <title>Novel species isolated from subtropical streams in China.</title>
        <authorList>
            <person name="Lu H."/>
        </authorList>
    </citation>
    <scope>NUCLEOTIDE SEQUENCE [LARGE SCALE GENOMIC DNA]</scope>
    <source>
        <strain evidence="2 3">NL8W</strain>
    </source>
</reference>
<evidence type="ECO:0000313" key="2">
    <source>
        <dbReference type="EMBL" id="MBC3910632.1"/>
    </source>
</evidence>
<feature type="transmembrane region" description="Helical" evidence="1">
    <location>
        <begin position="53"/>
        <end position="72"/>
    </location>
</feature>